<evidence type="ECO:0000313" key="3">
    <source>
        <dbReference type="EMBL" id="PVA11643.1"/>
    </source>
</evidence>
<keyword evidence="1" id="KW-1133">Transmembrane helix</keyword>
<protein>
    <recommendedName>
        <fullName evidence="2">Acyltransferase 3 domain-containing protein</fullName>
    </recommendedName>
</protein>
<dbReference type="OrthoDB" id="9796461at2"/>
<organism evidence="3 4">
    <name type="scientific">Pelagivirga sediminicola</name>
    <dbReference type="NCBI Taxonomy" id="2170575"/>
    <lineage>
        <taxon>Bacteria</taxon>
        <taxon>Pseudomonadati</taxon>
        <taxon>Pseudomonadota</taxon>
        <taxon>Alphaproteobacteria</taxon>
        <taxon>Rhodobacterales</taxon>
        <taxon>Paracoccaceae</taxon>
        <taxon>Pelagivirga</taxon>
    </lineage>
</organism>
<accession>A0A2T7GB55</accession>
<dbReference type="GO" id="GO:0009103">
    <property type="term" value="P:lipopolysaccharide biosynthetic process"/>
    <property type="evidence" value="ECO:0007669"/>
    <property type="project" value="TreeGrafter"/>
</dbReference>
<keyword evidence="1" id="KW-0812">Transmembrane</keyword>
<evidence type="ECO:0000259" key="2">
    <source>
        <dbReference type="Pfam" id="PF01757"/>
    </source>
</evidence>
<dbReference type="GO" id="GO:0016747">
    <property type="term" value="F:acyltransferase activity, transferring groups other than amino-acyl groups"/>
    <property type="evidence" value="ECO:0007669"/>
    <property type="project" value="InterPro"/>
</dbReference>
<feature type="domain" description="Acyltransferase 3" evidence="2">
    <location>
        <begin position="5"/>
        <end position="138"/>
    </location>
</feature>
<name>A0A2T7GB55_9RHOB</name>
<dbReference type="AlphaFoldDB" id="A0A2T7GB55"/>
<dbReference type="RefSeq" id="WP_108690387.1">
    <property type="nucleotide sequence ID" value="NZ_QCYH01000001.1"/>
</dbReference>
<dbReference type="Proteomes" id="UP000244446">
    <property type="component" value="Unassembled WGS sequence"/>
</dbReference>
<comment type="caution">
    <text evidence="3">The sequence shown here is derived from an EMBL/GenBank/DDBJ whole genome shotgun (WGS) entry which is preliminary data.</text>
</comment>
<dbReference type="InterPro" id="IPR050879">
    <property type="entry name" value="Acyltransferase_3"/>
</dbReference>
<evidence type="ECO:0000256" key="1">
    <source>
        <dbReference type="SAM" id="Phobius"/>
    </source>
</evidence>
<keyword evidence="1" id="KW-0472">Membrane</keyword>
<dbReference type="InterPro" id="IPR002656">
    <property type="entry name" value="Acyl_transf_3_dom"/>
</dbReference>
<keyword evidence="4" id="KW-1185">Reference proteome</keyword>
<sequence length="139" mass="15789">MRYRPEIDGLRAVAVVPVILFHAGFSAFSGGYVGVDVFFVISGYLITTILISDREAGTYSLLGFYERRARRILPALFFVMVCTIPFAWRWISPEQFEDYARSQAFAALFISNVHFLENSGYYDIASGFRPLLHTWSLAV</sequence>
<dbReference type="PANTHER" id="PTHR23028:SF53">
    <property type="entry name" value="ACYL_TRANSF_3 DOMAIN-CONTAINING PROTEIN"/>
    <property type="match status" value="1"/>
</dbReference>
<dbReference type="GO" id="GO:0016020">
    <property type="term" value="C:membrane"/>
    <property type="evidence" value="ECO:0007669"/>
    <property type="project" value="TreeGrafter"/>
</dbReference>
<proteinExistence type="predicted"/>
<gene>
    <name evidence="3" type="ORF">DC366_01370</name>
</gene>
<evidence type="ECO:0000313" key="4">
    <source>
        <dbReference type="Proteomes" id="UP000244446"/>
    </source>
</evidence>
<dbReference type="EMBL" id="QCYH01000001">
    <property type="protein sequence ID" value="PVA11643.1"/>
    <property type="molecule type" value="Genomic_DNA"/>
</dbReference>
<feature type="transmembrane region" description="Helical" evidence="1">
    <location>
        <begin position="7"/>
        <end position="25"/>
    </location>
</feature>
<feature type="transmembrane region" description="Helical" evidence="1">
    <location>
        <begin position="31"/>
        <end position="51"/>
    </location>
</feature>
<dbReference type="Pfam" id="PF01757">
    <property type="entry name" value="Acyl_transf_3"/>
    <property type="match status" value="1"/>
</dbReference>
<reference evidence="3 4" key="1">
    <citation type="submission" date="2018-04" db="EMBL/GenBank/DDBJ databases">
        <title>Pelagivirga bohaiensis gen. nov., sp. nov., a bacterium isolated from the Bohai Sea.</title>
        <authorList>
            <person name="Ji X."/>
        </authorList>
    </citation>
    <scope>NUCLEOTIDE SEQUENCE [LARGE SCALE GENOMIC DNA]</scope>
    <source>
        <strain evidence="3 4">BH-SD19</strain>
    </source>
</reference>
<dbReference type="PANTHER" id="PTHR23028">
    <property type="entry name" value="ACETYLTRANSFERASE"/>
    <property type="match status" value="1"/>
</dbReference>
<feature type="transmembrane region" description="Helical" evidence="1">
    <location>
        <begin position="72"/>
        <end position="91"/>
    </location>
</feature>